<accession>A0A250WSR5</accession>
<feature type="compositionally biased region" description="Basic and acidic residues" evidence="1">
    <location>
        <begin position="22"/>
        <end position="31"/>
    </location>
</feature>
<dbReference type="CDD" id="cd01647">
    <property type="entry name" value="RT_LTR"/>
    <property type="match status" value="1"/>
</dbReference>
<feature type="region of interest" description="Disordered" evidence="1">
    <location>
        <begin position="1"/>
        <end position="82"/>
    </location>
</feature>
<dbReference type="Pfam" id="PF00078">
    <property type="entry name" value="RVT_1"/>
    <property type="match status" value="1"/>
</dbReference>
<comment type="caution">
    <text evidence="3">The sequence shown here is derived from an EMBL/GenBank/DDBJ whole genome shotgun (WGS) entry which is preliminary data.</text>
</comment>
<dbReference type="InterPro" id="IPR043128">
    <property type="entry name" value="Rev_trsase/Diguanyl_cyclase"/>
</dbReference>
<dbReference type="InterPro" id="IPR000477">
    <property type="entry name" value="RT_dom"/>
</dbReference>
<organism evidence="3 4">
    <name type="scientific">Chlamydomonas eustigma</name>
    <dbReference type="NCBI Taxonomy" id="1157962"/>
    <lineage>
        <taxon>Eukaryota</taxon>
        <taxon>Viridiplantae</taxon>
        <taxon>Chlorophyta</taxon>
        <taxon>core chlorophytes</taxon>
        <taxon>Chlorophyceae</taxon>
        <taxon>CS clade</taxon>
        <taxon>Chlamydomonadales</taxon>
        <taxon>Chlamydomonadaceae</taxon>
        <taxon>Chlamydomonas</taxon>
    </lineage>
</organism>
<dbReference type="SUPFAM" id="SSF56672">
    <property type="entry name" value="DNA/RNA polymerases"/>
    <property type="match status" value="1"/>
</dbReference>
<evidence type="ECO:0000256" key="1">
    <source>
        <dbReference type="SAM" id="MobiDB-lite"/>
    </source>
</evidence>
<reference evidence="3 4" key="1">
    <citation type="submission" date="2017-08" db="EMBL/GenBank/DDBJ databases">
        <title>Acidophilic green algal genome provides insights into adaptation to an acidic environment.</title>
        <authorList>
            <person name="Hirooka S."/>
            <person name="Hirose Y."/>
            <person name="Kanesaki Y."/>
            <person name="Higuchi S."/>
            <person name="Fujiwara T."/>
            <person name="Onuma R."/>
            <person name="Era A."/>
            <person name="Ohbayashi R."/>
            <person name="Uzuka A."/>
            <person name="Nozaki H."/>
            <person name="Yoshikawa H."/>
            <person name="Miyagishima S.Y."/>
        </authorList>
    </citation>
    <scope>NUCLEOTIDE SEQUENCE [LARGE SCALE GENOMIC DNA]</scope>
    <source>
        <strain evidence="3 4">NIES-2499</strain>
    </source>
</reference>
<evidence type="ECO:0000313" key="4">
    <source>
        <dbReference type="Proteomes" id="UP000232323"/>
    </source>
</evidence>
<dbReference type="AlphaFoldDB" id="A0A250WSR5"/>
<feature type="region of interest" description="Disordered" evidence="1">
    <location>
        <begin position="120"/>
        <end position="142"/>
    </location>
</feature>
<feature type="compositionally biased region" description="Polar residues" evidence="1">
    <location>
        <begin position="47"/>
        <end position="60"/>
    </location>
</feature>
<dbReference type="Gene3D" id="3.30.70.270">
    <property type="match status" value="2"/>
</dbReference>
<sequence length="314" mass="34652">MMTHRSSASSSTYRAASHHHYQQRDDSRPDDSMELGTISTERHHQYHQSNHPVSNRSATPGPSHRRSTTPAPPPRTSTAGLTKLTDADRIVAQAGSTYAPLPQLQPDHLPMFDTKLALPPPPSFPSTLSTASTSPSTPSFGFTSPSLSSQNFVSTTPAPSAFSPSLLRPLARRFIAVMPFGLTNAPAAFMRQMSHVLKAYLDKFVVCYLDDVLIYYKTEAEHLQHIKLVLEAFDRYNLKFKLLGYLVSSQGLAADPKKTAAVAEWPLPSDITSVRSFLGFTGFYHRFIRDYAKIAAPLTDLTRSTVPFPLILPP</sequence>
<dbReference type="PANTHER" id="PTHR33064:SF37">
    <property type="entry name" value="RIBONUCLEASE H"/>
    <property type="match status" value="1"/>
</dbReference>
<dbReference type="STRING" id="1157962.A0A250WSR5"/>
<evidence type="ECO:0000259" key="2">
    <source>
        <dbReference type="Pfam" id="PF00078"/>
    </source>
</evidence>
<feature type="compositionally biased region" description="Low complexity" evidence="1">
    <location>
        <begin position="1"/>
        <end position="15"/>
    </location>
</feature>
<dbReference type="InterPro" id="IPR043502">
    <property type="entry name" value="DNA/RNA_pol_sf"/>
</dbReference>
<feature type="domain" description="Reverse transcriptase" evidence="2">
    <location>
        <begin position="175"/>
        <end position="241"/>
    </location>
</feature>
<proteinExistence type="predicted"/>
<name>A0A250WSR5_9CHLO</name>
<gene>
    <name evidence="3" type="ORF">CEUSTIGMA_g1313.t1</name>
</gene>
<evidence type="ECO:0000313" key="3">
    <source>
        <dbReference type="EMBL" id="GAX73863.1"/>
    </source>
</evidence>
<dbReference type="PANTHER" id="PTHR33064">
    <property type="entry name" value="POL PROTEIN"/>
    <property type="match status" value="1"/>
</dbReference>
<dbReference type="EMBL" id="BEGY01000005">
    <property type="protein sequence ID" value="GAX73863.1"/>
    <property type="molecule type" value="Genomic_DNA"/>
</dbReference>
<dbReference type="Proteomes" id="UP000232323">
    <property type="component" value="Unassembled WGS sequence"/>
</dbReference>
<feature type="compositionally biased region" description="Low complexity" evidence="1">
    <location>
        <begin position="125"/>
        <end position="142"/>
    </location>
</feature>
<protein>
    <recommendedName>
        <fullName evidence="2">Reverse transcriptase domain-containing protein</fullName>
    </recommendedName>
</protein>
<keyword evidence="4" id="KW-1185">Reference proteome</keyword>
<dbReference type="OrthoDB" id="540517at2759"/>
<dbReference type="InterPro" id="IPR051320">
    <property type="entry name" value="Viral_Replic_Matur_Polypro"/>
</dbReference>